<dbReference type="Pfam" id="PF00625">
    <property type="entry name" value="Guanylate_kin"/>
    <property type="match status" value="1"/>
</dbReference>
<dbReference type="NCBIfam" id="TIGR03263">
    <property type="entry name" value="guanyl_kin"/>
    <property type="match status" value="1"/>
</dbReference>
<reference evidence="15" key="2">
    <citation type="submission" date="2021-04" db="EMBL/GenBank/DDBJ databases">
        <authorList>
            <person name="Gilroy R."/>
        </authorList>
    </citation>
    <scope>NUCLEOTIDE SEQUENCE</scope>
    <source>
        <strain evidence="15">14324</strain>
    </source>
</reference>
<dbReference type="AlphaFoldDB" id="A0A9D2DV77"/>
<evidence type="ECO:0000256" key="5">
    <source>
        <dbReference type="ARBA" id="ARBA00016296"/>
    </source>
</evidence>
<sequence>MNKGVLVVISGFSGAGKGTVIRELLKKYQNYALSVSVTTRDPRPGEIDGKHYFFRTKEEFQELIQKDELVEYAEYVENYYGTPRAYVEEQLEKGKDVILEIEIQGAMKVKEKNPEALFIFVTPPSMEELKRRLIGRGTESMEVINSRLLKAREEAQWMEHYDYLAINDTVEECVECMHQIIQSEHSRMSRNQEFIDKIRKE</sequence>
<evidence type="ECO:0000256" key="4">
    <source>
        <dbReference type="ARBA" id="ARBA00012961"/>
    </source>
</evidence>
<evidence type="ECO:0000256" key="3">
    <source>
        <dbReference type="ARBA" id="ARBA00005790"/>
    </source>
</evidence>
<dbReference type="PANTHER" id="PTHR23117">
    <property type="entry name" value="GUANYLATE KINASE-RELATED"/>
    <property type="match status" value="1"/>
</dbReference>
<keyword evidence="8 13" id="KW-0547">Nucleotide-binding</keyword>
<dbReference type="SMART" id="SM00072">
    <property type="entry name" value="GuKc"/>
    <property type="match status" value="1"/>
</dbReference>
<feature type="domain" description="Guanylate kinase-like" evidence="14">
    <location>
        <begin position="4"/>
        <end position="182"/>
    </location>
</feature>
<reference evidence="15" key="1">
    <citation type="journal article" date="2021" name="PeerJ">
        <title>Extensive microbial diversity within the chicken gut microbiome revealed by metagenomics and culture.</title>
        <authorList>
            <person name="Gilroy R."/>
            <person name="Ravi A."/>
            <person name="Getino M."/>
            <person name="Pursley I."/>
            <person name="Horton D.L."/>
            <person name="Alikhan N.F."/>
            <person name="Baker D."/>
            <person name="Gharbi K."/>
            <person name="Hall N."/>
            <person name="Watson M."/>
            <person name="Adriaenssens E.M."/>
            <person name="Foster-Nyarko E."/>
            <person name="Jarju S."/>
            <person name="Secka A."/>
            <person name="Antonio M."/>
            <person name="Oren A."/>
            <person name="Chaudhuri R.R."/>
            <person name="La Ragione R."/>
            <person name="Hildebrand F."/>
            <person name="Pallen M.J."/>
        </authorList>
    </citation>
    <scope>NUCLEOTIDE SEQUENCE</scope>
    <source>
        <strain evidence="15">14324</strain>
    </source>
</reference>
<keyword evidence="6 13" id="KW-0963">Cytoplasm</keyword>
<organism evidence="15 16">
    <name type="scientific">Candidatus Blautia faecigallinarum</name>
    <dbReference type="NCBI Taxonomy" id="2838488"/>
    <lineage>
        <taxon>Bacteria</taxon>
        <taxon>Bacillati</taxon>
        <taxon>Bacillota</taxon>
        <taxon>Clostridia</taxon>
        <taxon>Lachnospirales</taxon>
        <taxon>Lachnospiraceae</taxon>
        <taxon>Blautia</taxon>
    </lineage>
</organism>
<dbReference type="Proteomes" id="UP000824041">
    <property type="component" value="Unassembled WGS sequence"/>
</dbReference>
<name>A0A9D2DV77_9FIRM</name>
<dbReference type="PROSITE" id="PS00856">
    <property type="entry name" value="GUANYLATE_KINASE_1"/>
    <property type="match status" value="1"/>
</dbReference>
<keyword evidence="7 13" id="KW-0808">Transferase</keyword>
<evidence type="ECO:0000256" key="13">
    <source>
        <dbReference type="HAMAP-Rule" id="MF_00328"/>
    </source>
</evidence>
<evidence type="ECO:0000256" key="2">
    <source>
        <dbReference type="ARBA" id="ARBA00004496"/>
    </source>
</evidence>
<comment type="catalytic activity">
    <reaction evidence="12 13">
        <text>GMP + ATP = GDP + ADP</text>
        <dbReference type="Rhea" id="RHEA:20780"/>
        <dbReference type="ChEBI" id="CHEBI:30616"/>
        <dbReference type="ChEBI" id="CHEBI:58115"/>
        <dbReference type="ChEBI" id="CHEBI:58189"/>
        <dbReference type="ChEBI" id="CHEBI:456216"/>
        <dbReference type="EC" id="2.7.4.8"/>
    </reaction>
</comment>
<dbReference type="EC" id="2.7.4.8" evidence="4 13"/>
<dbReference type="GO" id="GO:0004385">
    <property type="term" value="F:GMP kinase activity"/>
    <property type="evidence" value="ECO:0007669"/>
    <property type="project" value="UniProtKB-UniRule"/>
</dbReference>
<dbReference type="InterPro" id="IPR020590">
    <property type="entry name" value="Guanylate_kinase_CS"/>
</dbReference>
<dbReference type="InterPro" id="IPR008145">
    <property type="entry name" value="GK/Ca_channel_bsu"/>
</dbReference>
<evidence type="ECO:0000313" key="16">
    <source>
        <dbReference type="Proteomes" id="UP000824041"/>
    </source>
</evidence>
<comment type="caution">
    <text evidence="15">The sequence shown here is derived from an EMBL/GenBank/DDBJ whole genome shotgun (WGS) entry which is preliminary data.</text>
</comment>
<dbReference type="InterPro" id="IPR008144">
    <property type="entry name" value="Guanylate_kin-like_dom"/>
</dbReference>
<dbReference type="EMBL" id="DXBU01000179">
    <property type="protein sequence ID" value="HIZ23710.1"/>
    <property type="molecule type" value="Genomic_DNA"/>
</dbReference>
<evidence type="ECO:0000256" key="9">
    <source>
        <dbReference type="ARBA" id="ARBA00022777"/>
    </source>
</evidence>
<dbReference type="PROSITE" id="PS50052">
    <property type="entry name" value="GUANYLATE_KINASE_2"/>
    <property type="match status" value="1"/>
</dbReference>
<evidence type="ECO:0000256" key="12">
    <source>
        <dbReference type="ARBA" id="ARBA00048594"/>
    </source>
</evidence>
<comment type="function">
    <text evidence="1 13">Essential for recycling GMP and indirectly, cGMP.</text>
</comment>
<dbReference type="Gene3D" id="3.30.63.10">
    <property type="entry name" value="Guanylate Kinase phosphate binding domain"/>
    <property type="match status" value="1"/>
</dbReference>
<gene>
    <name evidence="13 15" type="primary">gmk</name>
    <name evidence="15" type="ORF">IAA21_13130</name>
</gene>
<evidence type="ECO:0000256" key="1">
    <source>
        <dbReference type="ARBA" id="ARBA00003531"/>
    </source>
</evidence>
<evidence type="ECO:0000256" key="10">
    <source>
        <dbReference type="ARBA" id="ARBA00022840"/>
    </source>
</evidence>
<dbReference type="Gene3D" id="3.40.50.300">
    <property type="entry name" value="P-loop containing nucleotide triphosphate hydrolases"/>
    <property type="match status" value="1"/>
</dbReference>
<evidence type="ECO:0000259" key="14">
    <source>
        <dbReference type="PROSITE" id="PS50052"/>
    </source>
</evidence>
<dbReference type="SUPFAM" id="SSF52540">
    <property type="entry name" value="P-loop containing nucleoside triphosphate hydrolases"/>
    <property type="match status" value="1"/>
</dbReference>
<dbReference type="HAMAP" id="MF_00328">
    <property type="entry name" value="Guanylate_kinase"/>
    <property type="match status" value="1"/>
</dbReference>
<protein>
    <recommendedName>
        <fullName evidence="5 13">Guanylate kinase</fullName>
        <ecNumber evidence="4 13">2.7.4.8</ecNumber>
    </recommendedName>
    <alternativeName>
        <fullName evidence="11 13">GMP kinase</fullName>
    </alternativeName>
</protein>
<dbReference type="PANTHER" id="PTHR23117:SF13">
    <property type="entry name" value="GUANYLATE KINASE"/>
    <property type="match status" value="1"/>
</dbReference>
<dbReference type="CDD" id="cd00071">
    <property type="entry name" value="GMPK"/>
    <property type="match status" value="1"/>
</dbReference>
<dbReference type="GO" id="GO:0005524">
    <property type="term" value="F:ATP binding"/>
    <property type="evidence" value="ECO:0007669"/>
    <property type="project" value="UniProtKB-UniRule"/>
</dbReference>
<dbReference type="FunFam" id="3.30.63.10:FF:000002">
    <property type="entry name" value="Guanylate kinase 1"/>
    <property type="match status" value="1"/>
</dbReference>
<comment type="subcellular location">
    <subcellularLocation>
        <location evidence="2 13">Cytoplasm</location>
    </subcellularLocation>
</comment>
<accession>A0A9D2DV77</accession>
<comment type="similarity">
    <text evidence="3 13">Belongs to the guanylate kinase family.</text>
</comment>
<dbReference type="GO" id="GO:0005829">
    <property type="term" value="C:cytosol"/>
    <property type="evidence" value="ECO:0007669"/>
    <property type="project" value="TreeGrafter"/>
</dbReference>
<evidence type="ECO:0000256" key="7">
    <source>
        <dbReference type="ARBA" id="ARBA00022679"/>
    </source>
</evidence>
<dbReference type="FunFam" id="3.40.50.300:FF:000855">
    <property type="entry name" value="Guanylate kinase"/>
    <property type="match status" value="1"/>
</dbReference>
<evidence type="ECO:0000256" key="11">
    <source>
        <dbReference type="ARBA" id="ARBA00030128"/>
    </source>
</evidence>
<keyword evidence="9 13" id="KW-0418">Kinase</keyword>
<dbReference type="InterPro" id="IPR027417">
    <property type="entry name" value="P-loop_NTPase"/>
</dbReference>
<evidence type="ECO:0000256" key="6">
    <source>
        <dbReference type="ARBA" id="ARBA00022490"/>
    </source>
</evidence>
<feature type="binding site" evidence="13">
    <location>
        <begin position="11"/>
        <end position="18"/>
    </location>
    <ligand>
        <name>ATP</name>
        <dbReference type="ChEBI" id="CHEBI:30616"/>
    </ligand>
</feature>
<dbReference type="InterPro" id="IPR017665">
    <property type="entry name" value="Guanylate_kinase"/>
</dbReference>
<evidence type="ECO:0000256" key="8">
    <source>
        <dbReference type="ARBA" id="ARBA00022741"/>
    </source>
</evidence>
<proteinExistence type="inferred from homology"/>
<keyword evidence="10 13" id="KW-0067">ATP-binding</keyword>
<evidence type="ECO:0000313" key="15">
    <source>
        <dbReference type="EMBL" id="HIZ23710.1"/>
    </source>
</evidence>